<proteinExistence type="predicted"/>
<dbReference type="InterPro" id="IPR001106">
    <property type="entry name" value="Aromatic_Lyase"/>
</dbReference>
<dbReference type="SUPFAM" id="SSF48557">
    <property type="entry name" value="L-aspartase-like"/>
    <property type="match status" value="1"/>
</dbReference>
<name>A0A2V1DGG1_9PLEO</name>
<evidence type="ECO:0000313" key="1">
    <source>
        <dbReference type="EMBL" id="PVH97222.1"/>
    </source>
</evidence>
<dbReference type="EMBL" id="KZ805442">
    <property type="protein sequence ID" value="PVH97222.1"/>
    <property type="molecule type" value="Genomic_DNA"/>
</dbReference>
<dbReference type="STRING" id="97972.A0A2V1DGG1"/>
<dbReference type="GO" id="GO:0016829">
    <property type="term" value="F:lyase activity"/>
    <property type="evidence" value="ECO:0007669"/>
    <property type="project" value="UniProtKB-KW"/>
</dbReference>
<dbReference type="InterPro" id="IPR008948">
    <property type="entry name" value="L-Aspartase-like"/>
</dbReference>
<dbReference type="PANTHER" id="PTHR10362">
    <property type="entry name" value="HISTIDINE AMMONIA-LYASE"/>
    <property type="match status" value="1"/>
</dbReference>
<dbReference type="Proteomes" id="UP000244855">
    <property type="component" value="Unassembled WGS sequence"/>
</dbReference>
<dbReference type="Pfam" id="PF00221">
    <property type="entry name" value="Lyase_aromatic"/>
    <property type="match status" value="1"/>
</dbReference>
<keyword evidence="2" id="KW-1185">Reference proteome</keyword>
<organism evidence="1 2">
    <name type="scientific">Periconia macrospinosa</name>
    <dbReference type="NCBI Taxonomy" id="97972"/>
    <lineage>
        <taxon>Eukaryota</taxon>
        <taxon>Fungi</taxon>
        <taxon>Dikarya</taxon>
        <taxon>Ascomycota</taxon>
        <taxon>Pezizomycotina</taxon>
        <taxon>Dothideomycetes</taxon>
        <taxon>Pleosporomycetidae</taxon>
        <taxon>Pleosporales</taxon>
        <taxon>Massarineae</taxon>
        <taxon>Periconiaceae</taxon>
        <taxon>Periconia</taxon>
    </lineage>
</organism>
<evidence type="ECO:0000313" key="2">
    <source>
        <dbReference type="Proteomes" id="UP000244855"/>
    </source>
</evidence>
<feature type="non-terminal residue" evidence="1">
    <location>
        <position position="1"/>
    </location>
</feature>
<gene>
    <name evidence="1" type="ORF">DM02DRAFT_685679</name>
</gene>
<keyword evidence="1" id="KW-0456">Lyase</keyword>
<sequence length="99" mass="10656">FIASSVASGIEKNRLSLQIIGRLLFSLSSELIKPSMNRDLPSNLTSDDPSLSFTKKGIDISMAAYLSELTSLANPVTPHVQSAESHDQQINSLALISAR</sequence>
<accession>A0A2V1DGG1</accession>
<dbReference type="AlphaFoldDB" id="A0A2V1DGG1"/>
<protein>
    <submittedName>
        <fullName evidence="1">Phenylalanine/histidine ammonia-lyase</fullName>
    </submittedName>
</protein>
<reference evidence="1 2" key="1">
    <citation type="journal article" date="2018" name="Sci. Rep.">
        <title>Comparative genomics provides insights into the lifestyle and reveals functional heterogeneity of dark septate endophytic fungi.</title>
        <authorList>
            <person name="Knapp D.G."/>
            <person name="Nemeth J.B."/>
            <person name="Barry K."/>
            <person name="Hainaut M."/>
            <person name="Henrissat B."/>
            <person name="Johnson J."/>
            <person name="Kuo A."/>
            <person name="Lim J.H.P."/>
            <person name="Lipzen A."/>
            <person name="Nolan M."/>
            <person name="Ohm R.A."/>
            <person name="Tamas L."/>
            <person name="Grigoriev I.V."/>
            <person name="Spatafora J.W."/>
            <person name="Nagy L.G."/>
            <person name="Kovacs G.M."/>
        </authorList>
    </citation>
    <scope>NUCLEOTIDE SEQUENCE [LARGE SCALE GENOMIC DNA]</scope>
    <source>
        <strain evidence="1 2">DSE2036</strain>
    </source>
</reference>
<dbReference type="Gene3D" id="1.20.200.10">
    <property type="entry name" value="Fumarase/aspartase (Central domain)"/>
    <property type="match status" value="1"/>
</dbReference>
<dbReference type="OrthoDB" id="10051290at2759"/>